<name>A0AAN8GPM8_9TELE</name>
<accession>A0AAN8GPM8</accession>
<dbReference type="AlphaFoldDB" id="A0AAN8GPM8"/>
<gene>
    <name evidence="1" type="ORF">CesoFtcFv8_018448</name>
</gene>
<comment type="caution">
    <text evidence="1">The sequence shown here is derived from an EMBL/GenBank/DDBJ whole genome shotgun (WGS) entry which is preliminary data.</text>
</comment>
<organism evidence="1 2">
    <name type="scientific">Champsocephalus esox</name>
    <name type="common">pike icefish</name>
    <dbReference type="NCBI Taxonomy" id="159716"/>
    <lineage>
        <taxon>Eukaryota</taxon>
        <taxon>Metazoa</taxon>
        <taxon>Chordata</taxon>
        <taxon>Craniata</taxon>
        <taxon>Vertebrata</taxon>
        <taxon>Euteleostomi</taxon>
        <taxon>Actinopterygii</taxon>
        <taxon>Neopterygii</taxon>
        <taxon>Teleostei</taxon>
        <taxon>Neoteleostei</taxon>
        <taxon>Acanthomorphata</taxon>
        <taxon>Eupercaria</taxon>
        <taxon>Perciformes</taxon>
        <taxon>Notothenioidei</taxon>
        <taxon>Channichthyidae</taxon>
        <taxon>Champsocephalus</taxon>
    </lineage>
</organism>
<evidence type="ECO:0000313" key="2">
    <source>
        <dbReference type="Proteomes" id="UP001335648"/>
    </source>
</evidence>
<keyword evidence="2" id="KW-1185">Reference proteome</keyword>
<proteinExistence type="predicted"/>
<sequence>MYMSICGNDGEAERNVSAVRRARGTAGPSLIPGSLFLPLSGRGCDRLGAAEEVNRGAGAGGHSWPHCTRG</sequence>
<reference evidence="1 2" key="1">
    <citation type="journal article" date="2023" name="Mol. Biol. Evol.">
        <title>Genomics of Secondarily Temperate Adaptation in the Only Non-Antarctic Icefish.</title>
        <authorList>
            <person name="Rivera-Colon A.G."/>
            <person name="Rayamajhi N."/>
            <person name="Minhas B.F."/>
            <person name="Madrigal G."/>
            <person name="Bilyk K.T."/>
            <person name="Yoon V."/>
            <person name="Hune M."/>
            <person name="Gregory S."/>
            <person name="Cheng C.H.C."/>
            <person name="Catchen J.M."/>
        </authorList>
    </citation>
    <scope>NUCLEOTIDE SEQUENCE [LARGE SCALE GENOMIC DNA]</scope>
    <source>
        <strain evidence="1">JC2023a</strain>
    </source>
</reference>
<protein>
    <submittedName>
        <fullName evidence="1">Uncharacterized protein</fullName>
    </submittedName>
</protein>
<dbReference type="EMBL" id="JAULUE010002060">
    <property type="protein sequence ID" value="KAK5884649.1"/>
    <property type="molecule type" value="Genomic_DNA"/>
</dbReference>
<evidence type="ECO:0000313" key="1">
    <source>
        <dbReference type="EMBL" id="KAK5884649.1"/>
    </source>
</evidence>
<dbReference type="Proteomes" id="UP001335648">
    <property type="component" value="Unassembled WGS sequence"/>
</dbReference>